<evidence type="ECO:0000313" key="3">
    <source>
        <dbReference type="Proteomes" id="UP000315750"/>
    </source>
</evidence>
<dbReference type="RefSeq" id="WP_145245108.1">
    <property type="nucleotide sequence ID" value="NZ_CP036278.1"/>
</dbReference>
<dbReference type="KEGG" id="amuc:Pan181_02620"/>
<dbReference type="PANTHER" id="PTHR37489">
    <property type="entry name" value="DUF3500 DOMAIN-CONTAINING PROTEIN"/>
    <property type="match status" value="1"/>
</dbReference>
<dbReference type="OrthoDB" id="581140at2"/>
<name>A0A518AH90_9BACT</name>
<evidence type="ECO:0008006" key="4">
    <source>
        <dbReference type="Google" id="ProtNLM"/>
    </source>
</evidence>
<reference evidence="2 3" key="1">
    <citation type="submission" date="2019-02" db="EMBL/GenBank/DDBJ databases">
        <title>Deep-cultivation of Planctomycetes and their phenomic and genomic characterization uncovers novel biology.</title>
        <authorList>
            <person name="Wiegand S."/>
            <person name="Jogler M."/>
            <person name="Boedeker C."/>
            <person name="Pinto D."/>
            <person name="Vollmers J."/>
            <person name="Rivas-Marin E."/>
            <person name="Kohn T."/>
            <person name="Peeters S.H."/>
            <person name="Heuer A."/>
            <person name="Rast P."/>
            <person name="Oberbeckmann S."/>
            <person name="Bunk B."/>
            <person name="Jeske O."/>
            <person name="Meyerdierks A."/>
            <person name="Storesund J.E."/>
            <person name="Kallscheuer N."/>
            <person name="Luecker S."/>
            <person name="Lage O.M."/>
            <person name="Pohl T."/>
            <person name="Merkel B.J."/>
            <person name="Hornburger P."/>
            <person name="Mueller R.-W."/>
            <person name="Bruemmer F."/>
            <person name="Labrenz M."/>
            <person name="Spormann A.M."/>
            <person name="Op den Camp H."/>
            <person name="Overmann J."/>
            <person name="Amann R."/>
            <person name="Jetten M.S.M."/>
            <person name="Mascher T."/>
            <person name="Medema M.H."/>
            <person name="Devos D.P."/>
            <person name="Kaster A.-K."/>
            <person name="Ovreas L."/>
            <person name="Rohde M."/>
            <person name="Galperin M.Y."/>
            <person name="Jogler C."/>
        </authorList>
    </citation>
    <scope>NUCLEOTIDE SEQUENCE [LARGE SCALE GENOMIC DNA]</scope>
    <source>
        <strain evidence="2 3">Pan181</strain>
    </source>
</reference>
<proteinExistence type="predicted"/>
<feature type="chain" id="PRO_5021910601" description="DUF3500 domain-containing protein" evidence="1">
    <location>
        <begin position="27"/>
        <end position="362"/>
    </location>
</feature>
<protein>
    <recommendedName>
        <fullName evidence="4">DUF3500 domain-containing protein</fullName>
    </recommendedName>
</protein>
<dbReference type="PANTHER" id="PTHR37489:SF1">
    <property type="entry name" value="DUF3500 DOMAIN-CONTAINING PROTEIN"/>
    <property type="match status" value="1"/>
</dbReference>
<organism evidence="2 3">
    <name type="scientific">Aeoliella mucimassa</name>
    <dbReference type="NCBI Taxonomy" id="2527972"/>
    <lineage>
        <taxon>Bacteria</taxon>
        <taxon>Pseudomonadati</taxon>
        <taxon>Planctomycetota</taxon>
        <taxon>Planctomycetia</taxon>
        <taxon>Pirellulales</taxon>
        <taxon>Lacipirellulaceae</taxon>
        <taxon>Aeoliella</taxon>
    </lineage>
</organism>
<dbReference type="InterPro" id="IPR021889">
    <property type="entry name" value="DUF3500"/>
</dbReference>
<dbReference type="Proteomes" id="UP000315750">
    <property type="component" value="Chromosome"/>
</dbReference>
<dbReference type="Pfam" id="PF12006">
    <property type="entry name" value="DUF3500"/>
    <property type="match status" value="1"/>
</dbReference>
<feature type="signal peptide" evidence="1">
    <location>
        <begin position="1"/>
        <end position="26"/>
    </location>
</feature>
<dbReference type="EMBL" id="CP036278">
    <property type="protein sequence ID" value="QDU54082.1"/>
    <property type="molecule type" value="Genomic_DNA"/>
</dbReference>
<keyword evidence="1" id="KW-0732">Signal</keyword>
<evidence type="ECO:0000256" key="1">
    <source>
        <dbReference type="SAM" id="SignalP"/>
    </source>
</evidence>
<dbReference type="AlphaFoldDB" id="A0A518AH90"/>
<keyword evidence="3" id="KW-1185">Reference proteome</keyword>
<evidence type="ECO:0000313" key="2">
    <source>
        <dbReference type="EMBL" id="QDU54082.1"/>
    </source>
</evidence>
<accession>A0A518AH90</accession>
<sequence precursor="true">MTTIHRVLLTSLLIMPMFGMSPVASGQESAVAEAPAATDNKSTTDDNVTTADISKAAKQFLATLDDSLRSKTVFEFDDNEQRQRWSNLPVGMSPRAGVRLGDLNPEQTKAAMQLLEAVLSEHGYEKSLQIVEGDEVLLKNFQGDPENTRGYGRDNYFFSILGEPSATKPWMLQFGGHHLALNITFVGEQSTLAPSHTGANPAIYTIEGKTIRPLGHELVKAYAMMESLDDSQREQAVLDSKLQNLVLGPGRDGQMIAPEGLKGSELTEKQQALLLELASEWTGIVNPAHAAAKNAELKDNINETWFAWSGPTATGSSAYFRIQGPTVFIEFAPQGEGEEGLTHIHTIYRDPTNEYGTKWWKR</sequence>
<gene>
    <name evidence="2" type="ORF">Pan181_02620</name>
</gene>